<keyword evidence="1" id="KW-0863">Zinc-finger</keyword>
<feature type="compositionally biased region" description="Polar residues" evidence="2">
    <location>
        <begin position="30"/>
        <end position="53"/>
    </location>
</feature>
<dbReference type="Proteomes" id="UP000799779">
    <property type="component" value="Unassembled WGS sequence"/>
</dbReference>
<organism evidence="4 5">
    <name type="scientific">Amniculicola lignicola CBS 123094</name>
    <dbReference type="NCBI Taxonomy" id="1392246"/>
    <lineage>
        <taxon>Eukaryota</taxon>
        <taxon>Fungi</taxon>
        <taxon>Dikarya</taxon>
        <taxon>Ascomycota</taxon>
        <taxon>Pezizomycotina</taxon>
        <taxon>Dothideomycetes</taxon>
        <taxon>Pleosporomycetidae</taxon>
        <taxon>Pleosporales</taxon>
        <taxon>Amniculicolaceae</taxon>
        <taxon>Amniculicola</taxon>
    </lineage>
</organism>
<evidence type="ECO:0000256" key="2">
    <source>
        <dbReference type="SAM" id="MobiDB-lite"/>
    </source>
</evidence>
<evidence type="ECO:0000256" key="1">
    <source>
        <dbReference type="PROSITE-ProRule" id="PRU00325"/>
    </source>
</evidence>
<reference evidence="4" key="1">
    <citation type="journal article" date="2020" name="Stud. Mycol.">
        <title>101 Dothideomycetes genomes: a test case for predicting lifestyles and emergence of pathogens.</title>
        <authorList>
            <person name="Haridas S."/>
            <person name="Albert R."/>
            <person name="Binder M."/>
            <person name="Bloem J."/>
            <person name="Labutti K."/>
            <person name="Salamov A."/>
            <person name="Andreopoulos B."/>
            <person name="Baker S."/>
            <person name="Barry K."/>
            <person name="Bills G."/>
            <person name="Bluhm B."/>
            <person name="Cannon C."/>
            <person name="Castanera R."/>
            <person name="Culley D."/>
            <person name="Daum C."/>
            <person name="Ezra D."/>
            <person name="Gonzalez J."/>
            <person name="Henrissat B."/>
            <person name="Kuo A."/>
            <person name="Liang C."/>
            <person name="Lipzen A."/>
            <person name="Lutzoni F."/>
            <person name="Magnuson J."/>
            <person name="Mondo S."/>
            <person name="Nolan M."/>
            <person name="Ohm R."/>
            <person name="Pangilinan J."/>
            <person name="Park H.-J."/>
            <person name="Ramirez L."/>
            <person name="Alfaro M."/>
            <person name="Sun H."/>
            <person name="Tritt A."/>
            <person name="Yoshinaga Y."/>
            <person name="Zwiers L.-H."/>
            <person name="Turgeon B."/>
            <person name="Goodwin S."/>
            <person name="Spatafora J."/>
            <person name="Crous P."/>
            <person name="Grigoriev I."/>
        </authorList>
    </citation>
    <scope>NUCLEOTIDE SEQUENCE</scope>
    <source>
        <strain evidence="4">CBS 123094</strain>
    </source>
</reference>
<feature type="domain" description="SWIM-type" evidence="3">
    <location>
        <begin position="107"/>
        <end position="144"/>
    </location>
</feature>
<dbReference type="EMBL" id="ML977629">
    <property type="protein sequence ID" value="KAF1996081.1"/>
    <property type="molecule type" value="Genomic_DNA"/>
</dbReference>
<feature type="region of interest" description="Disordered" evidence="2">
    <location>
        <begin position="20"/>
        <end position="53"/>
    </location>
</feature>
<protein>
    <recommendedName>
        <fullName evidence="3">SWIM-type domain-containing protein</fullName>
    </recommendedName>
</protein>
<keyword evidence="5" id="KW-1185">Reference proteome</keyword>
<dbReference type="GO" id="GO:0008270">
    <property type="term" value="F:zinc ion binding"/>
    <property type="evidence" value="ECO:0007669"/>
    <property type="project" value="UniProtKB-KW"/>
</dbReference>
<evidence type="ECO:0000313" key="5">
    <source>
        <dbReference type="Proteomes" id="UP000799779"/>
    </source>
</evidence>
<proteinExistence type="predicted"/>
<dbReference type="AlphaFoldDB" id="A0A6A5W7K5"/>
<keyword evidence="1" id="KW-0479">Metal-binding</keyword>
<evidence type="ECO:0000259" key="3">
    <source>
        <dbReference type="PROSITE" id="PS50966"/>
    </source>
</evidence>
<sequence length="460" mass="51161">MSAEELAKLSLSETMVTTRAGAARAKTAPVQRSQTQPLSPSLPTSEQSSPTASIIESASGLKYNVSPFDDEVRKRAARGLRGDNAIKMKYCRSSGRDQNEYMFYINDDITVAMGGRYTIPKCSCGANEGENACKHIFWMLDQLTTGAPETMKSQTLQLVANGSAVNKIRPSDMVDKITLYGVAEGLDWILHEDPLPEDDEIEDEITDMLSVFEPSAALPSEFKSPGSPYLSEQSRKFREFKDLFIQYATEDLGLLGRLRAVITPDFQTQVFFDKINDRIVRAFRALDQYIEHGPTSTSMEAYDVTTCAAKLKTLVTAIDEYYQQQLDNGSDTKNVTIRTAAALISVLNGVVSRDFDIYQNITWGGIDPMDPAQNNLFACLIGSPFNDDDGKFFVIDELTSLPHDDVLRNHWEVLFSIVEKLEQQWTPPPFLTAFRAFTTENKKRAAPEEGGSSAKRAAMQ</sequence>
<keyword evidence="1" id="KW-0862">Zinc</keyword>
<accession>A0A6A5W7K5</accession>
<dbReference type="OrthoDB" id="5387895at2759"/>
<gene>
    <name evidence="4" type="ORF">P154DRAFT_324556</name>
</gene>
<evidence type="ECO:0000313" key="4">
    <source>
        <dbReference type="EMBL" id="KAF1996081.1"/>
    </source>
</evidence>
<dbReference type="PROSITE" id="PS50966">
    <property type="entry name" value="ZF_SWIM"/>
    <property type="match status" value="1"/>
</dbReference>
<dbReference type="InterPro" id="IPR007527">
    <property type="entry name" value="Znf_SWIM"/>
</dbReference>
<name>A0A6A5W7K5_9PLEO</name>